<dbReference type="Gene3D" id="3.30.750.24">
    <property type="entry name" value="STAS domain"/>
    <property type="match status" value="1"/>
</dbReference>
<dbReference type="InterPro" id="IPR058548">
    <property type="entry name" value="MlaB-like_STAS"/>
</dbReference>
<organism evidence="2 3">
    <name type="scientific">Massilia eurypsychrophila</name>
    <dbReference type="NCBI Taxonomy" id="1485217"/>
    <lineage>
        <taxon>Bacteria</taxon>
        <taxon>Pseudomonadati</taxon>
        <taxon>Pseudomonadota</taxon>
        <taxon>Betaproteobacteria</taxon>
        <taxon>Burkholderiales</taxon>
        <taxon>Oxalobacteraceae</taxon>
        <taxon>Telluria group</taxon>
        <taxon>Massilia</taxon>
    </lineage>
</organism>
<dbReference type="PROSITE" id="PS50801">
    <property type="entry name" value="STAS"/>
    <property type="match status" value="1"/>
</dbReference>
<dbReference type="Pfam" id="PF13466">
    <property type="entry name" value="STAS_2"/>
    <property type="match status" value="1"/>
</dbReference>
<evidence type="ECO:0000313" key="3">
    <source>
        <dbReference type="Proteomes" id="UP000230390"/>
    </source>
</evidence>
<keyword evidence="3" id="KW-1185">Reference proteome</keyword>
<dbReference type="AlphaFoldDB" id="A0A2G8TL04"/>
<dbReference type="SUPFAM" id="SSF52091">
    <property type="entry name" value="SpoIIaa-like"/>
    <property type="match status" value="1"/>
</dbReference>
<sequence>MTATTAQPPLEMLTFQTARGALERGLAALAGGQTVFDLSAVKLADSSGVAVLLAMQRAARKAGVAVSFVNLPVSLKSLANLYGVDTLLVESPANLHHH</sequence>
<feature type="domain" description="STAS" evidence="1">
    <location>
        <begin position="1"/>
        <end position="98"/>
    </location>
</feature>
<comment type="caution">
    <text evidence="2">The sequence shown here is derived from an EMBL/GenBank/DDBJ whole genome shotgun (WGS) entry which is preliminary data.</text>
</comment>
<gene>
    <name evidence="2" type="ORF">CR105_00755</name>
</gene>
<reference evidence="2 3" key="1">
    <citation type="submission" date="2017-10" db="EMBL/GenBank/DDBJ databases">
        <title>Massilia psychrophilum sp. nov., a novel purple-pigmented bacterium isolated from Tianshan glacier, Xinjiang Municipality, China.</title>
        <authorList>
            <person name="Wang H."/>
        </authorList>
    </citation>
    <scope>NUCLEOTIDE SEQUENCE [LARGE SCALE GENOMIC DNA]</scope>
    <source>
        <strain evidence="2 3">JCM 30074</strain>
    </source>
</reference>
<dbReference type="Proteomes" id="UP000230390">
    <property type="component" value="Unassembled WGS sequence"/>
</dbReference>
<proteinExistence type="predicted"/>
<name>A0A2G8TL04_9BURK</name>
<dbReference type="EMBL" id="PDOC01000001">
    <property type="protein sequence ID" value="PIL46721.1"/>
    <property type="molecule type" value="Genomic_DNA"/>
</dbReference>
<evidence type="ECO:0000313" key="2">
    <source>
        <dbReference type="EMBL" id="PIL46721.1"/>
    </source>
</evidence>
<dbReference type="CDD" id="cd07043">
    <property type="entry name" value="STAS_anti-anti-sigma_factors"/>
    <property type="match status" value="1"/>
</dbReference>
<dbReference type="OrthoDB" id="9156744at2"/>
<dbReference type="RefSeq" id="WP_099786522.1">
    <property type="nucleotide sequence ID" value="NZ_JBHLYV010000100.1"/>
</dbReference>
<evidence type="ECO:0000259" key="1">
    <source>
        <dbReference type="PROSITE" id="PS50801"/>
    </source>
</evidence>
<accession>A0A2G8TL04</accession>
<dbReference type="InterPro" id="IPR036513">
    <property type="entry name" value="STAS_dom_sf"/>
</dbReference>
<protein>
    <submittedName>
        <fullName evidence="2">NTP-binding protein</fullName>
    </submittedName>
</protein>
<dbReference type="InterPro" id="IPR002645">
    <property type="entry name" value="STAS_dom"/>
</dbReference>